<keyword evidence="1" id="KW-0472">Membrane</keyword>
<protein>
    <submittedName>
        <fullName evidence="2">Uncharacterized protein</fullName>
    </submittedName>
</protein>
<organism evidence="2 3">
    <name type="scientific">Rubellimicrobium rubrum</name>
    <dbReference type="NCBI Taxonomy" id="2585369"/>
    <lineage>
        <taxon>Bacteria</taxon>
        <taxon>Pseudomonadati</taxon>
        <taxon>Pseudomonadota</taxon>
        <taxon>Alphaproteobacteria</taxon>
        <taxon>Rhodobacterales</taxon>
        <taxon>Roseobacteraceae</taxon>
        <taxon>Rubellimicrobium</taxon>
    </lineage>
</organism>
<dbReference type="Proteomes" id="UP000305887">
    <property type="component" value="Unassembled WGS sequence"/>
</dbReference>
<feature type="transmembrane region" description="Helical" evidence="1">
    <location>
        <begin position="26"/>
        <end position="48"/>
    </location>
</feature>
<name>A0A5C4MLS8_9RHOB</name>
<evidence type="ECO:0000256" key="1">
    <source>
        <dbReference type="SAM" id="Phobius"/>
    </source>
</evidence>
<evidence type="ECO:0000313" key="3">
    <source>
        <dbReference type="Proteomes" id="UP000305887"/>
    </source>
</evidence>
<reference evidence="2 3" key="1">
    <citation type="submission" date="2019-06" db="EMBL/GenBank/DDBJ databases">
        <title>YIM 131921 draft genome.</title>
        <authorList>
            <person name="Jiang L."/>
        </authorList>
    </citation>
    <scope>NUCLEOTIDE SEQUENCE [LARGE SCALE GENOMIC DNA]</scope>
    <source>
        <strain evidence="2 3">YIM 131921</strain>
    </source>
</reference>
<keyword evidence="1" id="KW-0812">Transmembrane</keyword>
<dbReference type="AlphaFoldDB" id="A0A5C4MLS8"/>
<evidence type="ECO:0000313" key="2">
    <source>
        <dbReference type="EMBL" id="TNC46723.1"/>
    </source>
</evidence>
<accession>A0A5C4MLS8</accession>
<comment type="caution">
    <text evidence="2">The sequence shown here is derived from an EMBL/GenBank/DDBJ whole genome shotgun (WGS) entry which is preliminary data.</text>
</comment>
<gene>
    <name evidence="2" type="ORF">FHG66_18385</name>
</gene>
<keyword evidence="1" id="KW-1133">Transmembrane helix</keyword>
<sequence>MGEAVWLGLYLGLGYAFTGNLEAASVFALRILLLLGVAAVAVGLGLWLRAAIRADPAGT</sequence>
<dbReference type="RefSeq" id="WP_139078514.1">
    <property type="nucleotide sequence ID" value="NZ_VDFU01000033.1"/>
</dbReference>
<dbReference type="EMBL" id="VDFU01000033">
    <property type="protein sequence ID" value="TNC46723.1"/>
    <property type="molecule type" value="Genomic_DNA"/>
</dbReference>
<proteinExistence type="predicted"/>
<keyword evidence="3" id="KW-1185">Reference proteome</keyword>